<dbReference type="HOGENOM" id="CLU_3024563_0_0_3"/>
<dbReference type="EMBL" id="CP001287">
    <property type="protein sequence ID" value="ACK67160.1"/>
    <property type="molecule type" value="Genomic_DNA"/>
</dbReference>
<proteinExistence type="predicted"/>
<organism evidence="1 2">
    <name type="scientific">Rippkaea orientalis (strain PCC 8801 / RF-1)</name>
    <name type="common">Cyanothece sp. (strain PCC 8801)</name>
    <dbReference type="NCBI Taxonomy" id="41431"/>
    <lineage>
        <taxon>Bacteria</taxon>
        <taxon>Bacillati</taxon>
        <taxon>Cyanobacteriota</taxon>
        <taxon>Cyanophyceae</taxon>
        <taxon>Oscillatoriophycideae</taxon>
        <taxon>Chroococcales</taxon>
        <taxon>Aphanothecaceae</taxon>
        <taxon>Rippkaea</taxon>
        <taxon>Rippkaea orientalis</taxon>
    </lineage>
</organism>
<evidence type="ECO:0000313" key="1">
    <source>
        <dbReference type="EMBL" id="ACK67160.1"/>
    </source>
</evidence>
<accession>B7JY58</accession>
<name>B7JY58_RIPO1</name>
<reference evidence="2" key="1">
    <citation type="journal article" date="2011" name="MBio">
        <title>Novel metabolic attributes of the genus Cyanothece, comprising a group of unicellular nitrogen-fixing Cyanobacteria.</title>
        <authorList>
            <person name="Bandyopadhyay A."/>
            <person name="Elvitigala T."/>
            <person name="Welsh E."/>
            <person name="Stockel J."/>
            <person name="Liberton M."/>
            <person name="Min H."/>
            <person name="Sherman L.A."/>
            <person name="Pakrasi H.B."/>
        </authorList>
    </citation>
    <scope>NUCLEOTIDE SEQUENCE [LARGE SCALE GENOMIC DNA]</scope>
    <source>
        <strain evidence="2">PCC 8801</strain>
    </source>
</reference>
<sequence length="55" mass="6931">MNSHFIPPPTEEEFKRFSDQIRWFEQGNWSQLIKQNKLDQTWQNYLTFLHWFDRA</sequence>
<keyword evidence="2" id="KW-1185">Reference proteome</keyword>
<dbReference type="RefSeq" id="WP_012596421.1">
    <property type="nucleotide sequence ID" value="NC_011726.1"/>
</dbReference>
<evidence type="ECO:0000313" key="2">
    <source>
        <dbReference type="Proteomes" id="UP000008204"/>
    </source>
</evidence>
<protein>
    <submittedName>
        <fullName evidence="1">Uncharacterized protein</fullName>
    </submittedName>
</protein>
<dbReference type="AlphaFoldDB" id="B7JY58"/>
<dbReference type="KEGG" id="cyp:PCC8801_3181"/>
<dbReference type="Proteomes" id="UP000008204">
    <property type="component" value="Chromosome"/>
</dbReference>
<gene>
    <name evidence="1" type="ordered locus">PCC8801_3181</name>
</gene>